<keyword evidence="3" id="KW-1185">Reference proteome</keyword>
<dbReference type="OrthoDB" id="3854813at2"/>
<feature type="region of interest" description="Disordered" evidence="1">
    <location>
        <begin position="59"/>
        <end position="89"/>
    </location>
</feature>
<reference evidence="3" key="1">
    <citation type="submission" date="2011-12" db="EMBL/GenBank/DDBJ databases">
        <title>Complete genome sequence of Streptomyces cattleya strain DSM 46488.</title>
        <authorList>
            <person name="Ou H.-Y."/>
            <person name="Li P."/>
            <person name="Zhao C."/>
            <person name="O'Hagan D."/>
            <person name="Deng Z."/>
        </authorList>
    </citation>
    <scope>NUCLEOTIDE SEQUENCE [LARGE SCALE GENOMIC DNA]</scope>
    <source>
        <strain evidence="3">ATCC 35852 / DSM 46488 / JCM 4925 / NBRC 14057 / NRRL 8057</strain>
    </source>
</reference>
<evidence type="ECO:0000256" key="1">
    <source>
        <dbReference type="SAM" id="MobiDB-lite"/>
    </source>
</evidence>
<sequence length="89" mass="9804">MSYPEIYELVFEAPTGAGSDVVVVRRTELKGAGGHPIYMDETGIVRAEISDRGEIRMLATGGHQAPRRPLGARPVERRKPAHHGHTPHR</sequence>
<dbReference type="InterPro" id="IPR046263">
    <property type="entry name" value="DUF6296"/>
</dbReference>
<dbReference type="KEGG" id="sct:SCAT_0872"/>
<dbReference type="KEGG" id="scy:SCATT_08720"/>
<dbReference type="HOGENOM" id="CLU_162729_1_0_11"/>
<proteinExistence type="predicted"/>
<evidence type="ECO:0000313" key="3">
    <source>
        <dbReference type="Proteomes" id="UP000007842"/>
    </source>
</evidence>
<evidence type="ECO:0000313" key="2">
    <source>
        <dbReference type="EMBL" id="AEW93243.1"/>
    </source>
</evidence>
<dbReference type="eggNOG" id="ENOG50347P7">
    <property type="taxonomic scope" value="Bacteria"/>
</dbReference>
<gene>
    <name evidence="2" type="ordered locus">SCATT_08720</name>
</gene>
<name>F8JW69_STREN</name>
<accession>F8JW69</accession>
<organism evidence="2 3">
    <name type="scientific">Streptantibioticus cattleyicolor (strain ATCC 35852 / DSM 46488 / JCM 4925 / NBRC 14057 / NRRL 8057)</name>
    <name type="common">Streptomyces cattleya</name>
    <dbReference type="NCBI Taxonomy" id="1003195"/>
    <lineage>
        <taxon>Bacteria</taxon>
        <taxon>Bacillati</taxon>
        <taxon>Actinomycetota</taxon>
        <taxon>Actinomycetes</taxon>
        <taxon>Kitasatosporales</taxon>
        <taxon>Streptomycetaceae</taxon>
        <taxon>Streptantibioticus</taxon>
    </lineage>
</organism>
<dbReference type="RefSeq" id="WP_014141642.1">
    <property type="nucleotide sequence ID" value="NC_016111.1"/>
</dbReference>
<dbReference type="Pfam" id="PF19813">
    <property type="entry name" value="DUF6296"/>
    <property type="match status" value="1"/>
</dbReference>
<dbReference type="EMBL" id="CP003219">
    <property type="protein sequence ID" value="AEW93243.1"/>
    <property type="molecule type" value="Genomic_DNA"/>
</dbReference>
<dbReference type="PATRIC" id="fig|1003195.11.peg.2463"/>
<feature type="compositionally biased region" description="Basic residues" evidence="1">
    <location>
        <begin position="79"/>
        <end position="89"/>
    </location>
</feature>
<protein>
    <submittedName>
        <fullName evidence="2">Uncharacterized protein</fullName>
    </submittedName>
</protein>
<dbReference type="AlphaFoldDB" id="F8JW69"/>
<dbReference type="Proteomes" id="UP000007842">
    <property type="component" value="Chromosome"/>
</dbReference>
<accession>G8X1R9</accession>